<name>A0AAN7X1M7_ELEMC</name>
<evidence type="ECO:0000313" key="1">
    <source>
        <dbReference type="EMBL" id="KAK5852339.1"/>
    </source>
</evidence>
<proteinExistence type="predicted"/>
<dbReference type="EMBL" id="JAUZQC010000021">
    <property type="protein sequence ID" value="KAK5852339.1"/>
    <property type="molecule type" value="Genomic_DNA"/>
</dbReference>
<sequence>MSVNKKLYLNAPEGTRELPPIPEVRENRRLKCVMGERDTTCTGSAIPLHWSLRQELVLTPSRTHRAGADKATLREAF</sequence>
<comment type="caution">
    <text evidence="1">The sequence shown here is derived from an EMBL/GenBank/DDBJ whole genome shotgun (WGS) entry which is preliminary data.</text>
</comment>
<dbReference type="AlphaFoldDB" id="A0AAN7X1M7"/>
<reference evidence="1 2" key="1">
    <citation type="journal article" date="2023" name="Genes (Basel)">
        <title>Chromosome-Level Genome Assembly and Circadian Gene Repertoire of the Patagonia Blennie Eleginops maclovinus-The Closest Ancestral Proxy of Antarctic Cryonotothenioids.</title>
        <authorList>
            <person name="Cheng C.C."/>
            <person name="Rivera-Colon A.G."/>
            <person name="Minhas B.F."/>
            <person name="Wilson L."/>
            <person name="Rayamajhi N."/>
            <person name="Vargas-Chacoff L."/>
            <person name="Catchen J.M."/>
        </authorList>
    </citation>
    <scope>NUCLEOTIDE SEQUENCE [LARGE SCALE GENOMIC DNA]</scope>
    <source>
        <strain evidence="1">JMC-PN-2008</strain>
    </source>
</reference>
<gene>
    <name evidence="1" type="ORF">PBY51_023814</name>
</gene>
<keyword evidence="2" id="KW-1185">Reference proteome</keyword>
<reference evidence="1 2" key="2">
    <citation type="journal article" date="2023" name="Mol. Biol. Evol.">
        <title>Genomics of Secondarily Temperate Adaptation in the Only Non-Antarctic Icefish.</title>
        <authorList>
            <person name="Rivera-Colon A.G."/>
            <person name="Rayamajhi N."/>
            <person name="Minhas B.F."/>
            <person name="Madrigal G."/>
            <person name="Bilyk K.T."/>
            <person name="Yoon V."/>
            <person name="Hune M."/>
            <person name="Gregory S."/>
            <person name="Cheng C.H.C."/>
            <person name="Catchen J.M."/>
        </authorList>
    </citation>
    <scope>NUCLEOTIDE SEQUENCE [LARGE SCALE GENOMIC DNA]</scope>
    <source>
        <strain evidence="1">JMC-PN-2008</strain>
    </source>
</reference>
<protein>
    <submittedName>
        <fullName evidence="1">Uncharacterized protein</fullName>
    </submittedName>
</protein>
<accession>A0AAN7X1M7</accession>
<evidence type="ECO:0000313" key="2">
    <source>
        <dbReference type="Proteomes" id="UP001346869"/>
    </source>
</evidence>
<dbReference type="Proteomes" id="UP001346869">
    <property type="component" value="Unassembled WGS sequence"/>
</dbReference>
<organism evidence="1 2">
    <name type="scientific">Eleginops maclovinus</name>
    <name type="common">Patagonian blennie</name>
    <name type="synonym">Eleginus maclovinus</name>
    <dbReference type="NCBI Taxonomy" id="56733"/>
    <lineage>
        <taxon>Eukaryota</taxon>
        <taxon>Metazoa</taxon>
        <taxon>Chordata</taxon>
        <taxon>Craniata</taxon>
        <taxon>Vertebrata</taxon>
        <taxon>Euteleostomi</taxon>
        <taxon>Actinopterygii</taxon>
        <taxon>Neopterygii</taxon>
        <taxon>Teleostei</taxon>
        <taxon>Neoteleostei</taxon>
        <taxon>Acanthomorphata</taxon>
        <taxon>Eupercaria</taxon>
        <taxon>Perciformes</taxon>
        <taxon>Notothenioidei</taxon>
        <taxon>Eleginopidae</taxon>
        <taxon>Eleginops</taxon>
    </lineage>
</organism>